<feature type="transmembrane region" description="Helical" evidence="6">
    <location>
        <begin position="130"/>
        <end position="150"/>
    </location>
</feature>
<dbReference type="AlphaFoldDB" id="A0AAE2YN94"/>
<keyword evidence="5 6" id="KW-0472">Membrane</keyword>
<keyword evidence="2" id="KW-1003">Cell membrane</keyword>
<evidence type="ECO:0000256" key="4">
    <source>
        <dbReference type="ARBA" id="ARBA00022989"/>
    </source>
</evidence>
<dbReference type="PANTHER" id="PTHR30250">
    <property type="entry name" value="PST FAMILY PREDICTED COLANIC ACID TRANSPORTER"/>
    <property type="match status" value="1"/>
</dbReference>
<evidence type="ECO:0000256" key="5">
    <source>
        <dbReference type="ARBA" id="ARBA00023136"/>
    </source>
</evidence>
<reference evidence="7" key="1">
    <citation type="journal article" date="2021" name="ISME J.">
        <title>Genomic evolution of the class Acidithiobacillia: deep-branching Proteobacteria living in extreme acidic conditions.</title>
        <authorList>
            <person name="Moya-Beltran A."/>
            <person name="Beard S."/>
            <person name="Rojas-Villalobos C."/>
            <person name="Issotta F."/>
            <person name="Gallardo Y."/>
            <person name="Ulloa R."/>
            <person name="Giaveno A."/>
            <person name="Degli Esposti M."/>
            <person name="Johnson D.B."/>
            <person name="Quatrini R."/>
        </authorList>
    </citation>
    <scope>NUCLEOTIDE SEQUENCE</scope>
    <source>
        <strain evidence="7">VAN18-1</strain>
    </source>
</reference>
<keyword evidence="3 6" id="KW-0812">Transmembrane</keyword>
<evidence type="ECO:0000256" key="1">
    <source>
        <dbReference type="ARBA" id="ARBA00004651"/>
    </source>
</evidence>
<dbReference type="PANTHER" id="PTHR30250:SF26">
    <property type="entry name" value="PSMA PROTEIN"/>
    <property type="match status" value="1"/>
</dbReference>
<name>A0AAE2YN94_9PROT</name>
<feature type="transmembrane region" description="Helical" evidence="6">
    <location>
        <begin position="308"/>
        <end position="333"/>
    </location>
</feature>
<keyword evidence="4 6" id="KW-1133">Transmembrane helix</keyword>
<feature type="transmembrane region" description="Helical" evidence="6">
    <location>
        <begin position="43"/>
        <end position="66"/>
    </location>
</feature>
<evidence type="ECO:0000313" key="7">
    <source>
        <dbReference type="EMBL" id="MBU2786956.1"/>
    </source>
</evidence>
<feature type="transmembrane region" description="Helical" evidence="6">
    <location>
        <begin position="385"/>
        <end position="405"/>
    </location>
</feature>
<dbReference type="Pfam" id="PF13440">
    <property type="entry name" value="Polysacc_synt_3"/>
    <property type="match status" value="1"/>
</dbReference>
<dbReference type="CDD" id="cd13128">
    <property type="entry name" value="MATE_Wzx_like"/>
    <property type="match status" value="1"/>
</dbReference>
<evidence type="ECO:0000256" key="3">
    <source>
        <dbReference type="ARBA" id="ARBA00022692"/>
    </source>
</evidence>
<feature type="transmembrane region" description="Helical" evidence="6">
    <location>
        <begin position="425"/>
        <end position="446"/>
    </location>
</feature>
<evidence type="ECO:0000256" key="2">
    <source>
        <dbReference type="ARBA" id="ARBA00022475"/>
    </source>
</evidence>
<feature type="transmembrane region" description="Helical" evidence="6">
    <location>
        <begin position="229"/>
        <end position="249"/>
    </location>
</feature>
<feature type="transmembrane region" description="Helical" evidence="6">
    <location>
        <begin position="87"/>
        <end position="110"/>
    </location>
</feature>
<dbReference type="InterPro" id="IPR050833">
    <property type="entry name" value="Poly_Biosynth_Transport"/>
</dbReference>
<comment type="subcellular location">
    <subcellularLocation>
        <location evidence="1">Cell membrane</location>
        <topology evidence="1">Multi-pass membrane protein</topology>
    </subcellularLocation>
</comment>
<accession>A0AAE2YN94</accession>
<dbReference type="EMBL" id="JAAXYO010000029">
    <property type="protein sequence ID" value="MBU2786956.1"/>
    <property type="molecule type" value="Genomic_DNA"/>
</dbReference>
<sequence length="486" mass="52786">MTTSSHPRPSVARSTLINLAGAIVPALLLLFTVPHYLALIGEARYGVLALVWLLLGYFGIFDLGFGRAVANKIAALHDAPAKVREDVFWTGWLISLATGLLGGLLLYGVGSWLFAYVFHVPTYLRSEVEAAMPWLVLALPLATSLSLLAGTLEGRQAFLSMNVGQIAGTVAYQLLPLGLAFAGYHSLAVLIPAAIGGRLVSVLLLFQASRQQVPLRSVPRVDTSLIKPLFRYGGWITVTGAISPLLTVFDRFLIGSQIGMAAVTAYTVPYSLVTYLSVLPGSLQTALFPNFSRLSTAEALDLLRRSLLTILAVFSPVIVLAELLVKPFLILWIGAKLAAEAAPVAQILLLGIWINAIAYMPFAYLQGRGRPDLPARFHLLELAPYGVLLWLGIGWLGIAGAAWVWTLRVTADYFLLVLAAKVRAIHPMLIFSLLPVLAVFVTAQILPYDSQDYGWMGICLFLIAMLLSYYTLPKSIVLTALRRNHP</sequence>
<keyword evidence="8" id="KW-1185">Reference proteome</keyword>
<feature type="transmembrane region" description="Helical" evidence="6">
    <location>
        <begin position="269"/>
        <end position="288"/>
    </location>
</feature>
<comment type="caution">
    <text evidence="7">The sequence shown here is derived from an EMBL/GenBank/DDBJ whole genome shotgun (WGS) entry which is preliminary data.</text>
</comment>
<organism evidence="7 8">
    <name type="scientific">Igneacidithiobacillus copahuensis</name>
    <dbReference type="NCBI Taxonomy" id="2724909"/>
    <lineage>
        <taxon>Bacteria</taxon>
        <taxon>Pseudomonadati</taxon>
        <taxon>Pseudomonadota</taxon>
        <taxon>Acidithiobacillia</taxon>
        <taxon>Acidithiobacillales</taxon>
        <taxon>Acidithiobacillaceae</taxon>
        <taxon>Igneacidithiobacillus</taxon>
    </lineage>
</organism>
<evidence type="ECO:0000256" key="6">
    <source>
        <dbReference type="SAM" id="Phobius"/>
    </source>
</evidence>
<dbReference type="GO" id="GO:0005886">
    <property type="term" value="C:plasma membrane"/>
    <property type="evidence" value="ECO:0007669"/>
    <property type="project" value="UniProtKB-SubCell"/>
</dbReference>
<gene>
    <name evidence="7" type="ORF">HFQ13_01780</name>
</gene>
<protein>
    <submittedName>
        <fullName evidence="7">Flippase</fullName>
    </submittedName>
</protein>
<feature type="transmembrane region" description="Helical" evidence="6">
    <location>
        <begin position="16"/>
        <end position="37"/>
    </location>
</feature>
<proteinExistence type="predicted"/>
<feature type="transmembrane region" description="Helical" evidence="6">
    <location>
        <begin position="345"/>
        <end position="365"/>
    </location>
</feature>
<dbReference type="Proteomes" id="UP001197378">
    <property type="component" value="Unassembled WGS sequence"/>
</dbReference>
<feature type="transmembrane region" description="Helical" evidence="6">
    <location>
        <begin position="453"/>
        <end position="472"/>
    </location>
</feature>
<evidence type="ECO:0000313" key="8">
    <source>
        <dbReference type="Proteomes" id="UP001197378"/>
    </source>
</evidence>